<evidence type="ECO:0000256" key="2">
    <source>
        <dbReference type="ARBA" id="ARBA00023125"/>
    </source>
</evidence>
<evidence type="ECO:0000313" key="8">
    <source>
        <dbReference type="Proteomes" id="UP000634136"/>
    </source>
</evidence>
<dbReference type="AlphaFoldDB" id="A0A834WMQ8"/>
<evidence type="ECO:0000313" key="7">
    <source>
        <dbReference type="EMBL" id="KAF7826563.1"/>
    </source>
</evidence>
<sequence>MLCTPETPRSGPELVIHYLKRKVLSHPLPASVILDFDVFHTHPSSLPGVGDSKEKRYFFSHRNGNASKRDVDGCGGYWKTVGKDTFLYSVPRLAHQIGSRCDGGGDGSGGGGGGGGRWRR</sequence>
<evidence type="ECO:0000256" key="3">
    <source>
        <dbReference type="ARBA" id="ARBA00023163"/>
    </source>
</evidence>
<reference evidence="7" key="1">
    <citation type="submission" date="2020-09" db="EMBL/GenBank/DDBJ databases">
        <title>Genome-Enabled Discovery of Anthraquinone Biosynthesis in Senna tora.</title>
        <authorList>
            <person name="Kang S.-H."/>
            <person name="Pandey R.P."/>
            <person name="Lee C.-M."/>
            <person name="Sim J.-S."/>
            <person name="Jeong J.-T."/>
            <person name="Choi B.-S."/>
            <person name="Jung M."/>
            <person name="Ginzburg D."/>
            <person name="Zhao K."/>
            <person name="Won S.Y."/>
            <person name="Oh T.-J."/>
            <person name="Yu Y."/>
            <person name="Kim N.-H."/>
            <person name="Lee O.R."/>
            <person name="Lee T.-H."/>
            <person name="Bashyal P."/>
            <person name="Kim T.-S."/>
            <person name="Lee W.-H."/>
            <person name="Kawkins C."/>
            <person name="Kim C.-K."/>
            <person name="Kim J.S."/>
            <person name="Ahn B.O."/>
            <person name="Rhee S.Y."/>
            <person name="Sohng J.K."/>
        </authorList>
    </citation>
    <scope>NUCLEOTIDE SEQUENCE</scope>
    <source>
        <tissue evidence="7">Leaf</tissue>
    </source>
</reference>
<comment type="caution">
    <text evidence="7">The sequence shown here is derived from an EMBL/GenBank/DDBJ whole genome shotgun (WGS) entry which is preliminary data.</text>
</comment>
<keyword evidence="2" id="KW-0238">DNA-binding</keyword>
<evidence type="ECO:0000256" key="1">
    <source>
        <dbReference type="ARBA" id="ARBA00023015"/>
    </source>
</evidence>
<organism evidence="7 8">
    <name type="scientific">Senna tora</name>
    <dbReference type="NCBI Taxonomy" id="362788"/>
    <lineage>
        <taxon>Eukaryota</taxon>
        <taxon>Viridiplantae</taxon>
        <taxon>Streptophyta</taxon>
        <taxon>Embryophyta</taxon>
        <taxon>Tracheophyta</taxon>
        <taxon>Spermatophyta</taxon>
        <taxon>Magnoliopsida</taxon>
        <taxon>eudicotyledons</taxon>
        <taxon>Gunneridae</taxon>
        <taxon>Pentapetalae</taxon>
        <taxon>rosids</taxon>
        <taxon>fabids</taxon>
        <taxon>Fabales</taxon>
        <taxon>Fabaceae</taxon>
        <taxon>Caesalpinioideae</taxon>
        <taxon>Cassia clade</taxon>
        <taxon>Senna</taxon>
    </lineage>
</organism>
<keyword evidence="4" id="KW-0539">Nucleus</keyword>
<protein>
    <submittedName>
        <fullName evidence="7">NAC domain-containing protein 83-like</fullName>
    </submittedName>
</protein>
<dbReference type="SUPFAM" id="SSF101941">
    <property type="entry name" value="NAC domain"/>
    <property type="match status" value="1"/>
</dbReference>
<dbReference type="PANTHER" id="PTHR31719:SF130">
    <property type="entry name" value="NAC DOMAIN-CONTAINING PROTEIN 18"/>
    <property type="match status" value="1"/>
</dbReference>
<feature type="compositionally biased region" description="Gly residues" evidence="5">
    <location>
        <begin position="101"/>
        <end position="120"/>
    </location>
</feature>
<keyword evidence="3" id="KW-0804">Transcription</keyword>
<dbReference type="Pfam" id="PF02365">
    <property type="entry name" value="NAM"/>
    <property type="match status" value="1"/>
</dbReference>
<evidence type="ECO:0000259" key="6">
    <source>
        <dbReference type="PROSITE" id="PS51005"/>
    </source>
</evidence>
<feature type="domain" description="NAC" evidence="6">
    <location>
        <begin position="1"/>
        <end position="120"/>
    </location>
</feature>
<dbReference type="GO" id="GO:0003677">
    <property type="term" value="F:DNA binding"/>
    <property type="evidence" value="ECO:0007669"/>
    <property type="project" value="UniProtKB-KW"/>
</dbReference>
<dbReference type="InterPro" id="IPR003441">
    <property type="entry name" value="NAC-dom"/>
</dbReference>
<dbReference type="OrthoDB" id="676820at2759"/>
<dbReference type="EMBL" id="JAAIUW010000006">
    <property type="protein sequence ID" value="KAF7826563.1"/>
    <property type="molecule type" value="Genomic_DNA"/>
</dbReference>
<gene>
    <name evidence="7" type="ORF">G2W53_017727</name>
</gene>
<accession>A0A834WMQ8</accession>
<dbReference type="PROSITE" id="PS51005">
    <property type="entry name" value="NAC"/>
    <property type="match status" value="1"/>
</dbReference>
<dbReference type="PANTHER" id="PTHR31719">
    <property type="entry name" value="NAC TRANSCRIPTION FACTOR 56"/>
    <property type="match status" value="1"/>
</dbReference>
<feature type="region of interest" description="Disordered" evidence="5">
    <location>
        <begin position="99"/>
        <end position="120"/>
    </location>
</feature>
<name>A0A834WMQ8_9FABA</name>
<keyword evidence="8" id="KW-1185">Reference proteome</keyword>
<dbReference type="Gene3D" id="2.170.150.80">
    <property type="entry name" value="NAC domain"/>
    <property type="match status" value="1"/>
</dbReference>
<evidence type="ECO:0000256" key="5">
    <source>
        <dbReference type="SAM" id="MobiDB-lite"/>
    </source>
</evidence>
<keyword evidence="1" id="KW-0805">Transcription regulation</keyword>
<evidence type="ECO:0000256" key="4">
    <source>
        <dbReference type="ARBA" id="ARBA00023242"/>
    </source>
</evidence>
<dbReference type="Proteomes" id="UP000634136">
    <property type="component" value="Unassembled WGS sequence"/>
</dbReference>
<proteinExistence type="predicted"/>
<dbReference type="InterPro" id="IPR036093">
    <property type="entry name" value="NAC_dom_sf"/>
</dbReference>
<dbReference type="GO" id="GO:0006355">
    <property type="term" value="P:regulation of DNA-templated transcription"/>
    <property type="evidence" value="ECO:0007669"/>
    <property type="project" value="InterPro"/>
</dbReference>